<dbReference type="AlphaFoldDB" id="A0A9J7E7E3"/>
<dbReference type="GeneID" id="111353898"/>
<accession>A0A9J7E7E3</accession>
<dbReference type="RefSeq" id="XP_022822872.1">
    <property type="nucleotide sequence ID" value="XM_022967104.1"/>
</dbReference>
<sequence length="302" mass="33551">MCRVPIFVFVFYIFCVNYGICFINLADVECGIDVARSARIVGGVDSLPAEFPWAASVWRQGAHQCGATVLNDRWLLTAGHCVCSVFDEFYKSKQLSVVVGYTDISVKDENQPVTRIIPHPDYRCNKKSNDVALLKTARQLRWSTGLQPACLPNSPAQDFSGTSATVAGWGFTHEDREKGSRPSILQKTEVTVVTNDECNSWYRSQGSKIKVIPTQMCAGHEVGGRDSCWADSGGPLMVRDDRRHVMVVGVVSTGSGCARPRMPGVYTRISRYTDWIVQSINGDTARSGLNWYPRFSSFFGRR</sequence>
<dbReference type="PROSITE" id="PS00134">
    <property type="entry name" value="TRYPSIN_HIS"/>
    <property type="match status" value="1"/>
</dbReference>
<name>A0A9J7E7E3_SPOLT</name>
<evidence type="ECO:0000259" key="6">
    <source>
        <dbReference type="PROSITE" id="PS50240"/>
    </source>
</evidence>
<dbReference type="PANTHER" id="PTHR24252:SF7">
    <property type="entry name" value="HYALIN"/>
    <property type="match status" value="1"/>
</dbReference>
<keyword evidence="4" id="KW-1015">Disulfide bond</keyword>
<protein>
    <submittedName>
        <fullName evidence="8">Trypsin-1-like</fullName>
    </submittedName>
</protein>
<gene>
    <name evidence="8" type="primary">LOC111353898</name>
</gene>
<dbReference type="FunFam" id="2.40.10.10:FF:000006">
    <property type="entry name" value="Serine proteinase stubble"/>
    <property type="match status" value="1"/>
</dbReference>
<evidence type="ECO:0000256" key="2">
    <source>
        <dbReference type="ARBA" id="ARBA00022801"/>
    </source>
</evidence>
<keyword evidence="7" id="KW-1185">Reference proteome</keyword>
<feature type="transmembrane region" description="Helical" evidence="5">
    <location>
        <begin position="6"/>
        <end position="26"/>
    </location>
</feature>
<keyword evidence="1" id="KW-0645">Protease</keyword>
<dbReference type="PANTHER" id="PTHR24252">
    <property type="entry name" value="ACROSIN-RELATED"/>
    <property type="match status" value="1"/>
</dbReference>
<keyword evidence="3" id="KW-0720">Serine protease</keyword>
<dbReference type="OrthoDB" id="9448935at2759"/>
<dbReference type="GO" id="GO:0004252">
    <property type="term" value="F:serine-type endopeptidase activity"/>
    <property type="evidence" value="ECO:0007669"/>
    <property type="project" value="InterPro"/>
</dbReference>
<dbReference type="PROSITE" id="PS50240">
    <property type="entry name" value="TRYPSIN_DOM"/>
    <property type="match status" value="1"/>
</dbReference>
<dbReference type="Proteomes" id="UP000301870">
    <property type="component" value="Chromosome 17"/>
</dbReference>
<keyword evidence="5" id="KW-0472">Membrane</keyword>
<evidence type="ECO:0000256" key="4">
    <source>
        <dbReference type="ARBA" id="ARBA00023157"/>
    </source>
</evidence>
<dbReference type="InterPro" id="IPR001314">
    <property type="entry name" value="Peptidase_S1A"/>
</dbReference>
<reference evidence="8" key="1">
    <citation type="submission" date="2025-08" db="UniProtKB">
        <authorList>
            <consortium name="RefSeq"/>
        </authorList>
    </citation>
    <scope>IDENTIFICATION</scope>
    <source>
        <strain evidence="8">Ishihara</strain>
        <tissue evidence="8">Whole body</tissue>
    </source>
</reference>
<evidence type="ECO:0000256" key="5">
    <source>
        <dbReference type="SAM" id="Phobius"/>
    </source>
</evidence>
<feature type="domain" description="Peptidase S1" evidence="6">
    <location>
        <begin position="40"/>
        <end position="281"/>
    </location>
</feature>
<dbReference type="InterPro" id="IPR018114">
    <property type="entry name" value="TRYPSIN_HIS"/>
</dbReference>
<dbReference type="InterPro" id="IPR043504">
    <property type="entry name" value="Peptidase_S1_PA_chymotrypsin"/>
</dbReference>
<evidence type="ECO:0000313" key="8">
    <source>
        <dbReference type="RefSeq" id="XP_022822872.1"/>
    </source>
</evidence>
<dbReference type="Pfam" id="PF00089">
    <property type="entry name" value="Trypsin"/>
    <property type="match status" value="1"/>
</dbReference>
<evidence type="ECO:0000313" key="7">
    <source>
        <dbReference type="Proteomes" id="UP000301870"/>
    </source>
</evidence>
<keyword evidence="5" id="KW-0812">Transmembrane</keyword>
<dbReference type="CDD" id="cd00190">
    <property type="entry name" value="Tryp_SPc"/>
    <property type="match status" value="1"/>
</dbReference>
<dbReference type="SMART" id="SM00020">
    <property type="entry name" value="Tryp_SPc"/>
    <property type="match status" value="1"/>
</dbReference>
<proteinExistence type="predicted"/>
<dbReference type="GO" id="GO:0006508">
    <property type="term" value="P:proteolysis"/>
    <property type="evidence" value="ECO:0007669"/>
    <property type="project" value="UniProtKB-KW"/>
</dbReference>
<organism evidence="7 8">
    <name type="scientific">Spodoptera litura</name>
    <name type="common">Asian cotton leafworm</name>
    <dbReference type="NCBI Taxonomy" id="69820"/>
    <lineage>
        <taxon>Eukaryota</taxon>
        <taxon>Metazoa</taxon>
        <taxon>Ecdysozoa</taxon>
        <taxon>Arthropoda</taxon>
        <taxon>Hexapoda</taxon>
        <taxon>Insecta</taxon>
        <taxon>Pterygota</taxon>
        <taxon>Neoptera</taxon>
        <taxon>Endopterygota</taxon>
        <taxon>Lepidoptera</taxon>
        <taxon>Glossata</taxon>
        <taxon>Ditrysia</taxon>
        <taxon>Noctuoidea</taxon>
        <taxon>Noctuidae</taxon>
        <taxon>Amphipyrinae</taxon>
        <taxon>Spodoptera</taxon>
    </lineage>
</organism>
<evidence type="ECO:0000256" key="1">
    <source>
        <dbReference type="ARBA" id="ARBA00022670"/>
    </source>
</evidence>
<dbReference type="InterPro" id="IPR009003">
    <property type="entry name" value="Peptidase_S1_PA"/>
</dbReference>
<keyword evidence="5" id="KW-1133">Transmembrane helix</keyword>
<evidence type="ECO:0000256" key="3">
    <source>
        <dbReference type="ARBA" id="ARBA00022825"/>
    </source>
</evidence>
<dbReference type="SUPFAM" id="SSF50494">
    <property type="entry name" value="Trypsin-like serine proteases"/>
    <property type="match status" value="1"/>
</dbReference>
<dbReference type="InterPro" id="IPR001254">
    <property type="entry name" value="Trypsin_dom"/>
</dbReference>
<dbReference type="KEGG" id="sliu:111353898"/>
<dbReference type="Gene3D" id="2.40.10.10">
    <property type="entry name" value="Trypsin-like serine proteases"/>
    <property type="match status" value="1"/>
</dbReference>
<keyword evidence="2" id="KW-0378">Hydrolase</keyword>
<dbReference type="PRINTS" id="PR00722">
    <property type="entry name" value="CHYMOTRYPSIN"/>
</dbReference>